<name>A0AAN7TGD7_9PEZI</name>
<comment type="similarity">
    <text evidence="2 11 12">Belongs to the RPAP2 family.</text>
</comment>
<evidence type="ECO:0000256" key="1">
    <source>
        <dbReference type="ARBA" id="ARBA00004123"/>
    </source>
</evidence>
<dbReference type="EC" id="3.1.3.16" evidence="12"/>
<dbReference type="GO" id="GO:0008420">
    <property type="term" value="F:RNA polymerase II CTD heptapeptide repeat phosphatase activity"/>
    <property type="evidence" value="ECO:0007669"/>
    <property type="project" value="UniProtKB-UniRule"/>
</dbReference>
<feature type="domain" description="RTR1-type" evidence="14">
    <location>
        <begin position="82"/>
        <end position="159"/>
    </location>
</feature>
<reference evidence="15" key="1">
    <citation type="submission" date="2023-08" db="EMBL/GenBank/DDBJ databases">
        <title>Black Yeasts Isolated from many extreme environments.</title>
        <authorList>
            <person name="Coleine C."/>
            <person name="Stajich J.E."/>
            <person name="Selbmann L."/>
        </authorList>
    </citation>
    <scope>NUCLEOTIDE SEQUENCE</scope>
    <source>
        <strain evidence="15">CCFEE 5401</strain>
    </source>
</reference>
<dbReference type="AlphaFoldDB" id="A0AAN7TGD7"/>
<evidence type="ECO:0000256" key="13">
    <source>
        <dbReference type="SAM" id="MobiDB-lite"/>
    </source>
</evidence>
<keyword evidence="6 12" id="KW-0862">Zinc</keyword>
<comment type="caution">
    <text evidence="15">The sequence shown here is derived from an EMBL/GenBank/DDBJ whole genome shotgun (WGS) entry which is preliminary data.</text>
</comment>
<gene>
    <name evidence="15" type="ORF">LTR62_004810</name>
</gene>
<evidence type="ECO:0000256" key="4">
    <source>
        <dbReference type="ARBA" id="ARBA00022771"/>
    </source>
</evidence>
<keyword evidence="4 12" id="KW-0863">Zinc-finger</keyword>
<evidence type="ECO:0000256" key="8">
    <source>
        <dbReference type="ARBA" id="ARBA00023242"/>
    </source>
</evidence>
<accession>A0AAN7TGD7</accession>
<sequence length="283" mass="30738">MATKVSAKSILKQPKLGSTAADEAAAKASRDQHNYNVALQQAHLIQNQKDWQNRILKAIEVLIEYPASTTTFTPQEAQSLARLILPFQPSDLDALIEERCIDGKCGYALCSRPPRVLALGKDAEWKVGKFAQQFCSSGCARKAAGLKVQLSEVPIWERDPTVQLVIALPEEDRPKDALPTSASLASRIDGSAVAKASGDPAQAANELALERGEKATSLRPRQVMTDMIVEKAKVVHTPLRGLDNAIVSSTAIEGYEPRVRTKVGFVDPTSDHSDHSDDDDDDD</sequence>
<evidence type="ECO:0000256" key="9">
    <source>
        <dbReference type="ARBA" id="ARBA00047761"/>
    </source>
</evidence>
<dbReference type="PANTHER" id="PTHR14732:SF0">
    <property type="entry name" value="RNA POLYMERASE II SUBUNIT B1 CTD PHOSPHATASE RPAP2-RELATED"/>
    <property type="match status" value="1"/>
</dbReference>
<evidence type="ECO:0000256" key="10">
    <source>
        <dbReference type="ARBA" id="ARBA00048336"/>
    </source>
</evidence>
<dbReference type="GO" id="GO:0043175">
    <property type="term" value="F:RNA polymerase core enzyme binding"/>
    <property type="evidence" value="ECO:0007669"/>
    <property type="project" value="UniProtKB-UniRule"/>
</dbReference>
<evidence type="ECO:0000256" key="5">
    <source>
        <dbReference type="ARBA" id="ARBA00022801"/>
    </source>
</evidence>
<organism evidence="15 16">
    <name type="scientific">Meristemomyces frigidus</name>
    <dbReference type="NCBI Taxonomy" id="1508187"/>
    <lineage>
        <taxon>Eukaryota</taxon>
        <taxon>Fungi</taxon>
        <taxon>Dikarya</taxon>
        <taxon>Ascomycota</taxon>
        <taxon>Pezizomycotina</taxon>
        <taxon>Dothideomycetes</taxon>
        <taxon>Dothideomycetidae</taxon>
        <taxon>Mycosphaerellales</taxon>
        <taxon>Teratosphaeriaceae</taxon>
        <taxon>Meristemomyces</taxon>
    </lineage>
</organism>
<evidence type="ECO:0000259" key="14">
    <source>
        <dbReference type="PROSITE" id="PS51479"/>
    </source>
</evidence>
<keyword evidence="5 12" id="KW-0378">Hydrolase</keyword>
<dbReference type="InterPro" id="IPR007308">
    <property type="entry name" value="Rtr1/RPAP2_dom"/>
</dbReference>
<keyword evidence="7 12" id="KW-0904">Protein phosphatase</keyword>
<dbReference type="GO" id="GO:0005634">
    <property type="term" value="C:nucleus"/>
    <property type="evidence" value="ECO:0007669"/>
    <property type="project" value="UniProtKB-SubCell"/>
</dbReference>
<dbReference type="GO" id="GO:0008270">
    <property type="term" value="F:zinc ion binding"/>
    <property type="evidence" value="ECO:0007669"/>
    <property type="project" value="UniProtKB-KW"/>
</dbReference>
<dbReference type="Gene3D" id="1.25.40.820">
    <property type="match status" value="1"/>
</dbReference>
<comment type="subcellular location">
    <subcellularLocation>
        <location evidence="1 12">Nucleus</location>
    </subcellularLocation>
</comment>
<feature type="region of interest" description="Disordered" evidence="13">
    <location>
        <begin position="263"/>
        <end position="283"/>
    </location>
</feature>
<dbReference type="InterPro" id="IPR038534">
    <property type="entry name" value="Rtr1/RPAP2_sf"/>
</dbReference>
<comment type="catalytic activity">
    <reaction evidence="9 12">
        <text>O-phospho-L-seryl-[protein] + H2O = L-seryl-[protein] + phosphate</text>
        <dbReference type="Rhea" id="RHEA:20629"/>
        <dbReference type="Rhea" id="RHEA-COMP:9863"/>
        <dbReference type="Rhea" id="RHEA-COMP:11604"/>
        <dbReference type="ChEBI" id="CHEBI:15377"/>
        <dbReference type="ChEBI" id="CHEBI:29999"/>
        <dbReference type="ChEBI" id="CHEBI:43474"/>
        <dbReference type="ChEBI" id="CHEBI:83421"/>
        <dbReference type="EC" id="3.1.3.16"/>
    </reaction>
</comment>
<dbReference type="GO" id="GO:0005737">
    <property type="term" value="C:cytoplasm"/>
    <property type="evidence" value="ECO:0007669"/>
    <property type="project" value="TreeGrafter"/>
</dbReference>
<dbReference type="PANTHER" id="PTHR14732">
    <property type="entry name" value="RNA POLYMERASE II SUBUNIT B1 CTD PHOSPHATASE RPAP2-RELATED"/>
    <property type="match status" value="1"/>
</dbReference>
<dbReference type="PROSITE" id="PS51479">
    <property type="entry name" value="ZF_RTR1"/>
    <property type="match status" value="1"/>
</dbReference>
<evidence type="ECO:0000313" key="15">
    <source>
        <dbReference type="EMBL" id="KAK5111704.1"/>
    </source>
</evidence>
<proteinExistence type="inferred from homology"/>
<protein>
    <recommendedName>
        <fullName evidence="12">RNA polymerase II subunit B1 CTD phosphatase RPAP2 homolog</fullName>
        <ecNumber evidence="12">3.1.3.16</ecNumber>
    </recommendedName>
</protein>
<evidence type="ECO:0000256" key="11">
    <source>
        <dbReference type="PROSITE-ProRule" id="PRU00812"/>
    </source>
</evidence>
<evidence type="ECO:0000256" key="2">
    <source>
        <dbReference type="ARBA" id="ARBA00005676"/>
    </source>
</evidence>
<keyword evidence="8 12" id="KW-0539">Nucleus</keyword>
<evidence type="ECO:0000256" key="6">
    <source>
        <dbReference type="ARBA" id="ARBA00022833"/>
    </source>
</evidence>
<evidence type="ECO:0000313" key="16">
    <source>
        <dbReference type="Proteomes" id="UP001310890"/>
    </source>
</evidence>
<evidence type="ECO:0000256" key="12">
    <source>
        <dbReference type="RuleBase" id="RU367080"/>
    </source>
</evidence>
<comment type="catalytic activity">
    <reaction evidence="10 12">
        <text>O-phospho-L-threonyl-[protein] + H2O = L-threonyl-[protein] + phosphate</text>
        <dbReference type="Rhea" id="RHEA:47004"/>
        <dbReference type="Rhea" id="RHEA-COMP:11060"/>
        <dbReference type="Rhea" id="RHEA-COMP:11605"/>
        <dbReference type="ChEBI" id="CHEBI:15377"/>
        <dbReference type="ChEBI" id="CHEBI:30013"/>
        <dbReference type="ChEBI" id="CHEBI:43474"/>
        <dbReference type="ChEBI" id="CHEBI:61977"/>
        <dbReference type="EC" id="3.1.3.16"/>
    </reaction>
</comment>
<keyword evidence="3 12" id="KW-0479">Metal-binding</keyword>
<evidence type="ECO:0000256" key="7">
    <source>
        <dbReference type="ARBA" id="ARBA00022912"/>
    </source>
</evidence>
<dbReference type="EMBL" id="JAVRRL010000037">
    <property type="protein sequence ID" value="KAK5111704.1"/>
    <property type="molecule type" value="Genomic_DNA"/>
</dbReference>
<dbReference type="Pfam" id="PF04181">
    <property type="entry name" value="RPAP2_Rtr1"/>
    <property type="match status" value="1"/>
</dbReference>
<evidence type="ECO:0000256" key="3">
    <source>
        <dbReference type="ARBA" id="ARBA00022723"/>
    </source>
</evidence>
<comment type="function">
    <text evidence="12">Putative RNA polymerase II subunit B1 C-terminal domain (CTD) phosphatase involved in RNA polymerase II transcription regulation.</text>
</comment>
<dbReference type="Proteomes" id="UP001310890">
    <property type="component" value="Unassembled WGS sequence"/>
</dbReference>
<dbReference type="InterPro" id="IPR039693">
    <property type="entry name" value="Rtr1/RPAP2"/>
</dbReference>